<feature type="transmembrane region" description="Helical" evidence="7">
    <location>
        <begin position="329"/>
        <end position="348"/>
    </location>
</feature>
<feature type="domain" description="Fungal lipase-type" evidence="8">
    <location>
        <begin position="192"/>
        <end position="297"/>
    </location>
</feature>
<evidence type="ECO:0000256" key="4">
    <source>
        <dbReference type="RuleBase" id="RU367093"/>
    </source>
</evidence>
<evidence type="ECO:0000256" key="3">
    <source>
        <dbReference type="ARBA" id="ARBA00023098"/>
    </source>
</evidence>
<keyword evidence="7" id="KW-1133">Transmembrane helix</keyword>
<dbReference type="CDD" id="cd00519">
    <property type="entry name" value="Lipase_3"/>
    <property type="match status" value="1"/>
</dbReference>
<feature type="transmembrane region" description="Helical" evidence="7">
    <location>
        <begin position="713"/>
        <end position="739"/>
    </location>
</feature>
<dbReference type="Gene3D" id="3.40.50.1820">
    <property type="entry name" value="alpha/beta hydrolase"/>
    <property type="match status" value="2"/>
</dbReference>
<dbReference type="EMBL" id="JAEHOE010000052">
    <property type="protein sequence ID" value="KAG2491530.1"/>
    <property type="molecule type" value="Genomic_DNA"/>
</dbReference>
<dbReference type="InterPro" id="IPR033556">
    <property type="entry name" value="PLA"/>
</dbReference>
<keyword evidence="7" id="KW-0812">Transmembrane</keyword>
<keyword evidence="3 4" id="KW-0443">Lipid metabolism</keyword>
<dbReference type="AlphaFoldDB" id="A0A836BWI5"/>
<gene>
    <name evidence="9" type="ORF">HYH03_010103</name>
</gene>
<feature type="transmembrane region" description="Helical" evidence="7">
    <location>
        <begin position="394"/>
        <end position="413"/>
    </location>
</feature>
<evidence type="ECO:0000313" key="10">
    <source>
        <dbReference type="Proteomes" id="UP000612055"/>
    </source>
</evidence>
<dbReference type="PANTHER" id="PTHR31828:SF1">
    <property type="entry name" value="PHOSPHOLIPASE A1-IIGAMMA"/>
    <property type="match status" value="1"/>
</dbReference>
<name>A0A836BWI5_9CHLO</name>
<dbReference type="OrthoDB" id="529743at2759"/>
<dbReference type="SUPFAM" id="SSF53474">
    <property type="entry name" value="alpha/beta-Hydrolases"/>
    <property type="match status" value="1"/>
</dbReference>
<dbReference type="GO" id="GO:0008970">
    <property type="term" value="F:phospholipase A1 activity"/>
    <property type="evidence" value="ECO:0007669"/>
    <property type="project" value="UniProtKB-UniRule"/>
</dbReference>
<feature type="transmembrane region" description="Helical" evidence="7">
    <location>
        <begin position="360"/>
        <end position="382"/>
    </location>
</feature>
<keyword evidence="4" id="KW-0442">Lipid degradation</keyword>
<feature type="coiled-coil region" evidence="5">
    <location>
        <begin position="755"/>
        <end position="810"/>
    </location>
</feature>
<dbReference type="Proteomes" id="UP000612055">
    <property type="component" value="Unassembled WGS sequence"/>
</dbReference>
<evidence type="ECO:0000256" key="1">
    <source>
        <dbReference type="ARBA" id="ARBA00010701"/>
    </source>
</evidence>
<evidence type="ECO:0000256" key="2">
    <source>
        <dbReference type="ARBA" id="ARBA00022801"/>
    </source>
</evidence>
<keyword evidence="5" id="KW-0175">Coiled coil</keyword>
<evidence type="ECO:0000256" key="7">
    <source>
        <dbReference type="SAM" id="Phobius"/>
    </source>
</evidence>
<dbReference type="InterPro" id="IPR029058">
    <property type="entry name" value="AB_hydrolase_fold"/>
</dbReference>
<evidence type="ECO:0000259" key="8">
    <source>
        <dbReference type="Pfam" id="PF01764"/>
    </source>
</evidence>
<organism evidence="9 10">
    <name type="scientific">Edaphochlamys debaryana</name>
    <dbReference type="NCBI Taxonomy" id="47281"/>
    <lineage>
        <taxon>Eukaryota</taxon>
        <taxon>Viridiplantae</taxon>
        <taxon>Chlorophyta</taxon>
        <taxon>core chlorophytes</taxon>
        <taxon>Chlorophyceae</taxon>
        <taxon>CS clade</taxon>
        <taxon>Chlamydomonadales</taxon>
        <taxon>Chlamydomonadales incertae sedis</taxon>
        <taxon>Edaphochlamys</taxon>
    </lineage>
</organism>
<feature type="compositionally biased region" description="Low complexity" evidence="6">
    <location>
        <begin position="506"/>
        <end position="527"/>
    </location>
</feature>
<comment type="caution">
    <text evidence="9">The sequence shown here is derived from an EMBL/GenBank/DDBJ whole genome shotgun (WGS) entry which is preliminary data.</text>
</comment>
<proteinExistence type="inferred from homology"/>
<dbReference type="GO" id="GO:0016042">
    <property type="term" value="P:lipid catabolic process"/>
    <property type="evidence" value="ECO:0007669"/>
    <property type="project" value="UniProtKB-UniRule"/>
</dbReference>
<evidence type="ECO:0000256" key="5">
    <source>
        <dbReference type="SAM" id="Coils"/>
    </source>
</evidence>
<dbReference type="Pfam" id="PF01764">
    <property type="entry name" value="Lipase_3"/>
    <property type="match status" value="1"/>
</dbReference>
<evidence type="ECO:0000256" key="6">
    <source>
        <dbReference type="SAM" id="MobiDB-lite"/>
    </source>
</evidence>
<feature type="region of interest" description="Disordered" evidence="6">
    <location>
        <begin position="502"/>
        <end position="527"/>
    </location>
</feature>
<dbReference type="EC" id="3.1.1.-" evidence="4"/>
<keyword evidence="10" id="KW-1185">Reference proteome</keyword>
<accession>A0A836BWI5</accession>
<protein>
    <recommendedName>
        <fullName evidence="4">Phospholipase A1</fullName>
        <ecNumber evidence="4">3.1.1.-</ecNumber>
    </recommendedName>
</protein>
<keyword evidence="7" id="KW-0472">Membrane</keyword>
<dbReference type="InterPro" id="IPR002921">
    <property type="entry name" value="Fungal_lipase-type"/>
</dbReference>
<keyword evidence="2 4" id="KW-0378">Hydrolase</keyword>
<reference evidence="9" key="1">
    <citation type="journal article" date="2020" name="bioRxiv">
        <title>Comparative genomics of Chlamydomonas.</title>
        <authorList>
            <person name="Craig R.J."/>
            <person name="Hasan A.R."/>
            <person name="Ness R.W."/>
            <person name="Keightley P.D."/>
        </authorList>
    </citation>
    <scope>NUCLEOTIDE SEQUENCE</scope>
    <source>
        <strain evidence="9">CCAP 11/70</strain>
    </source>
</reference>
<comment type="function">
    <text evidence="4">Acylhydrolase that catalyzes the hydrolysis of phospholipids at the sn-1 position.</text>
</comment>
<feature type="coiled-coil region" evidence="5">
    <location>
        <begin position="629"/>
        <end position="666"/>
    </location>
</feature>
<evidence type="ECO:0000313" key="9">
    <source>
        <dbReference type="EMBL" id="KAG2491530.1"/>
    </source>
</evidence>
<comment type="similarity">
    <text evidence="1 4">Belongs to the AB hydrolase superfamily. Lipase family.</text>
</comment>
<sequence length="880" mass="96123">MSADLNGDLREMLMHYGQLAQATYDHLGQDPGHAMWGHATVPPDALITYLNRTYPLPPGVKANDSTPLGTGTRYLLPACDIGGELSPLIYARAGPDSDPEQAEKAASNFLETIRTTATGLPAVIIGGSRPLFKPDPKTGRGLVSRSAFMGYVAVSTENPEDPNHERDAVFVWRGTIFKEEWAANFEQDRLVVRQWLKKLQKKYNITTVTTTGHSLGAALSTVSAYDIGRQLEDMWTDSSMEEERKSWKTKSKPKVTAIAFAPPRVGNFTFLQSFSDVYQIRQLRVCNVLDLVPQVPGGAMQYLTSALYRRGINMYFDMDSKAVRKYGAYYYWFSCACSDVLGLLRTVCASSASVLDQVCFYWLVVMVLFVLLPPFCRFQHIVNCAVLARWKSSAKHWGACIGVVTSLCLLWELHRRRIIGGMVLDWPSRWGYFHVGTILEVYLHFLEKLGKDKDGKPLTTNRNPLLLNKGADILVDKDYPANWQAPLAAPAGEDQPVVAAAREDQPAAAAAAAGQDQPAATAGEVHPAAAAGGVQPAAVLAAAASERPPLAHIEIQLAQRMAELAVQHVQQLVRQVQWTSLQARGAARRAKQAAQGAWKAASRLHWLNFLSRCCGFWRSRDQDQDPDYRKALKQQEEAVSKAAEQAKHATEQAERAQQAAQQIKQAQPNVRRAREAAKGVKREAQRAQPAVKRTLLGTLGAFLRWLFTAAVKVISLAILVVQIAMGIVLEALFLVFWLAQLLGIAPDDWPSKAAAKQAAEEFEEAEEAARVAKASAQGAKMAAQVALLAAQQAKDKVDALLRTAQRAAAAAPVREGMQVYDVWYWGKAGQGGAGRGRAGQGTVRAEAATTSMPGAIADVSITIEHKPGKSSKVKGDERDG</sequence>
<dbReference type="PANTHER" id="PTHR31828">
    <property type="entry name" value="PHOSPHOLIPASE A1-IIGAMMA"/>
    <property type="match status" value="1"/>
</dbReference>